<organism evidence="1 2">
    <name type="scientific">Aphidius gifuensis</name>
    <name type="common">Parasitoid wasp</name>
    <dbReference type="NCBI Taxonomy" id="684658"/>
    <lineage>
        <taxon>Eukaryota</taxon>
        <taxon>Metazoa</taxon>
        <taxon>Ecdysozoa</taxon>
        <taxon>Arthropoda</taxon>
        <taxon>Hexapoda</taxon>
        <taxon>Insecta</taxon>
        <taxon>Pterygota</taxon>
        <taxon>Neoptera</taxon>
        <taxon>Endopterygota</taxon>
        <taxon>Hymenoptera</taxon>
        <taxon>Apocrita</taxon>
        <taxon>Ichneumonoidea</taxon>
        <taxon>Braconidae</taxon>
        <taxon>Aphidiinae</taxon>
        <taxon>Aphidius</taxon>
    </lineage>
</organism>
<keyword evidence="2" id="KW-1185">Reference proteome</keyword>
<dbReference type="Proteomes" id="UP000639338">
    <property type="component" value="Unassembled WGS sequence"/>
</dbReference>
<comment type="caution">
    <text evidence="1">The sequence shown here is derived from an EMBL/GenBank/DDBJ whole genome shotgun (WGS) entry which is preliminary data.</text>
</comment>
<gene>
    <name evidence="1" type="ORF">HCN44_004773</name>
</gene>
<evidence type="ECO:0000313" key="2">
    <source>
        <dbReference type="Proteomes" id="UP000639338"/>
    </source>
</evidence>
<evidence type="ECO:0000313" key="1">
    <source>
        <dbReference type="EMBL" id="KAF7987957.1"/>
    </source>
</evidence>
<sequence length="131" mass="15320">MSEIRATNVGPLKAYKMSIRTRMNNSLSRIQLNLKKTRKIINSSKPSKNQHANELQISIENIREITQTLLDASSDLLKLEIAENVMNKEENSDEFENDVQNYEDRKEINNINENQNDNFIKTERKEKKVQI</sequence>
<proteinExistence type="predicted"/>
<name>A0A834XJD9_APHGI</name>
<protein>
    <submittedName>
        <fullName evidence="1">Uncharacterized protein</fullName>
    </submittedName>
</protein>
<dbReference type="EMBL" id="JACMRX010000006">
    <property type="protein sequence ID" value="KAF7987957.1"/>
    <property type="molecule type" value="Genomic_DNA"/>
</dbReference>
<accession>A0A834XJD9</accession>
<reference evidence="1 2" key="1">
    <citation type="submission" date="2020-08" db="EMBL/GenBank/DDBJ databases">
        <title>Aphidius gifuensis genome sequencing and assembly.</title>
        <authorList>
            <person name="Du Z."/>
        </authorList>
    </citation>
    <scope>NUCLEOTIDE SEQUENCE [LARGE SCALE GENOMIC DNA]</scope>
    <source>
        <strain evidence="1">YNYX2018</strain>
        <tissue evidence="1">Adults</tissue>
    </source>
</reference>
<dbReference type="AlphaFoldDB" id="A0A834XJD9"/>